<dbReference type="InterPro" id="IPR054828">
    <property type="entry name" value="Vit_B12_bind_prot"/>
</dbReference>
<proteinExistence type="predicted"/>
<organism evidence="3 4">
    <name type="scientific">Hymenobacter mellowenesis</name>
    <dbReference type="NCBI Taxonomy" id="3063995"/>
    <lineage>
        <taxon>Bacteria</taxon>
        <taxon>Pseudomonadati</taxon>
        <taxon>Bacteroidota</taxon>
        <taxon>Cytophagia</taxon>
        <taxon>Cytophagales</taxon>
        <taxon>Hymenobacteraceae</taxon>
        <taxon>Hymenobacter</taxon>
    </lineage>
</organism>
<gene>
    <name evidence="3" type="ORF">Q5H92_24180</name>
</gene>
<protein>
    <submittedName>
        <fullName evidence="3">Helical backbone metal receptor</fullName>
    </submittedName>
</protein>
<dbReference type="NCBIfam" id="NF038402">
    <property type="entry name" value="TroA_like"/>
    <property type="match status" value="1"/>
</dbReference>
<keyword evidence="4" id="KW-1185">Reference proteome</keyword>
<dbReference type="SUPFAM" id="SSF53807">
    <property type="entry name" value="Helical backbone' metal receptor"/>
    <property type="match status" value="1"/>
</dbReference>
<dbReference type="RefSeq" id="WP_305014154.1">
    <property type="nucleotide sequence ID" value="NZ_JAUQSX010000017.1"/>
</dbReference>
<dbReference type="Proteomes" id="UP001167796">
    <property type="component" value="Unassembled WGS sequence"/>
</dbReference>
<name>A0ABT9AJX3_9BACT</name>
<dbReference type="EMBL" id="JAUQSX010000017">
    <property type="protein sequence ID" value="MDO7849485.1"/>
    <property type="molecule type" value="Genomic_DNA"/>
</dbReference>
<evidence type="ECO:0000313" key="4">
    <source>
        <dbReference type="Proteomes" id="UP001167796"/>
    </source>
</evidence>
<dbReference type="Gene3D" id="3.40.50.1980">
    <property type="entry name" value="Nitrogenase molybdenum iron protein domain"/>
    <property type="match status" value="2"/>
</dbReference>
<comment type="caution">
    <text evidence="3">The sequence shown here is derived from an EMBL/GenBank/DDBJ whole genome shotgun (WGS) entry which is preliminary data.</text>
</comment>
<dbReference type="InterPro" id="IPR002491">
    <property type="entry name" value="ABC_transptr_periplasmic_BD"/>
</dbReference>
<sequence length="309" mass="34580">MRFLLLLLPLAWLASCQSDSKPAAPVVVHDGLGRALTLPAHPRRVLALAPSMTEMLYAVADTATIVARCPQDNFPATVLSKPVVNNYPLDMERLVTMKPDVVFTVEGITSVDDAKRLQDLGIPVYYMRFRKVEDVFTGLEELGRLLGREAQGHRVADSLRQRLKLLASPPAHENTNLPKVLAITWQDPIYCYGQNTLFTDEIDLAGGRNAVTETFPQPYPALTREYILKLNPDVLLGGSFEKLDSTFFKNYPELKRIKAYQTRRVFAITGNLMERPGPRVVESVRELQGLLRSQTNVMSSAAETFRVPK</sequence>
<keyword evidence="3" id="KW-0675">Receptor</keyword>
<dbReference type="Pfam" id="PF01497">
    <property type="entry name" value="Peripla_BP_2"/>
    <property type="match status" value="1"/>
</dbReference>
<dbReference type="PROSITE" id="PS51257">
    <property type="entry name" value="PROKAR_LIPOPROTEIN"/>
    <property type="match status" value="1"/>
</dbReference>
<reference evidence="3" key="1">
    <citation type="submission" date="2023-07" db="EMBL/GenBank/DDBJ databases">
        <authorList>
            <person name="Kim M.K."/>
        </authorList>
    </citation>
    <scope>NUCLEOTIDE SEQUENCE</scope>
    <source>
        <strain evidence="3">M29</strain>
    </source>
</reference>
<evidence type="ECO:0000259" key="2">
    <source>
        <dbReference type="PROSITE" id="PS50983"/>
    </source>
</evidence>
<dbReference type="PROSITE" id="PS50983">
    <property type="entry name" value="FE_B12_PBP"/>
    <property type="match status" value="1"/>
</dbReference>
<dbReference type="PANTHER" id="PTHR30535:SF34">
    <property type="entry name" value="MOLYBDATE-BINDING PROTEIN MOLA"/>
    <property type="match status" value="1"/>
</dbReference>
<evidence type="ECO:0000256" key="1">
    <source>
        <dbReference type="ARBA" id="ARBA00022729"/>
    </source>
</evidence>
<keyword evidence="1" id="KW-0732">Signal</keyword>
<dbReference type="InterPro" id="IPR050902">
    <property type="entry name" value="ABC_Transporter_SBP"/>
</dbReference>
<accession>A0ABT9AJX3</accession>
<dbReference type="PANTHER" id="PTHR30535">
    <property type="entry name" value="VITAMIN B12-BINDING PROTEIN"/>
    <property type="match status" value="1"/>
</dbReference>
<evidence type="ECO:0000313" key="3">
    <source>
        <dbReference type="EMBL" id="MDO7849485.1"/>
    </source>
</evidence>
<feature type="domain" description="Fe/B12 periplasmic-binding" evidence="2">
    <location>
        <begin position="44"/>
        <end position="295"/>
    </location>
</feature>